<dbReference type="RefSeq" id="WP_036199259.1">
    <property type="nucleotide sequence ID" value="NZ_AVCY01000010.1"/>
</dbReference>
<sequence length="125" mass="14139">MKKLAMIFCVLIAIFAAVVYVNKLYYPPLPVEGLSAKEAIDSLNDSDSKLTQIEDDGEFLWYLTRVDDKGIESADDKVKQLVAAKGWSFKEKDGSGLFFEKDGERLIATTQMWTGEYVLIQVMKF</sequence>
<protein>
    <submittedName>
        <fullName evidence="1">Uncharacterized protein</fullName>
    </submittedName>
</protein>
<dbReference type="EMBL" id="JPVO01000046">
    <property type="protein sequence ID" value="KGR76241.1"/>
    <property type="molecule type" value="Genomic_DNA"/>
</dbReference>
<dbReference type="Proteomes" id="UP000030408">
    <property type="component" value="Unassembled WGS sequence"/>
</dbReference>
<name>A0A0A3HUI0_9BACL</name>
<accession>A0A0A3HUI0</accession>
<organism evidence="1 2">
    <name type="scientific">Ureibacillus sinduriensis BLB-1 = JCM 15800</name>
    <dbReference type="NCBI Taxonomy" id="1384057"/>
    <lineage>
        <taxon>Bacteria</taxon>
        <taxon>Bacillati</taxon>
        <taxon>Bacillota</taxon>
        <taxon>Bacilli</taxon>
        <taxon>Bacillales</taxon>
        <taxon>Caryophanaceae</taxon>
        <taxon>Ureibacillus</taxon>
    </lineage>
</organism>
<dbReference type="STRING" id="1384057.CD33_06745"/>
<dbReference type="eggNOG" id="ENOG50332F4">
    <property type="taxonomic scope" value="Bacteria"/>
</dbReference>
<evidence type="ECO:0000313" key="1">
    <source>
        <dbReference type="EMBL" id="KGR76241.1"/>
    </source>
</evidence>
<keyword evidence="2" id="KW-1185">Reference proteome</keyword>
<gene>
    <name evidence="1" type="ORF">CD33_06745</name>
</gene>
<reference evidence="1 2" key="1">
    <citation type="submission" date="2014-02" db="EMBL/GenBank/DDBJ databases">
        <title>Draft genome sequence of Lysinibacillus sinduriensis JCM 15800.</title>
        <authorList>
            <person name="Zhang F."/>
            <person name="Wang G."/>
            <person name="Zhang L."/>
        </authorList>
    </citation>
    <scope>NUCLEOTIDE SEQUENCE [LARGE SCALE GENOMIC DNA]</scope>
    <source>
        <strain evidence="1 2">JCM 15800</strain>
    </source>
</reference>
<evidence type="ECO:0000313" key="2">
    <source>
        <dbReference type="Proteomes" id="UP000030408"/>
    </source>
</evidence>
<comment type="caution">
    <text evidence="1">The sequence shown here is derived from an EMBL/GenBank/DDBJ whole genome shotgun (WGS) entry which is preliminary data.</text>
</comment>
<dbReference type="AlphaFoldDB" id="A0A0A3HUI0"/>
<proteinExistence type="predicted"/>